<dbReference type="EMBL" id="JAUEDM010000001">
    <property type="protein sequence ID" value="KAK3331397.1"/>
    <property type="molecule type" value="Genomic_DNA"/>
</dbReference>
<dbReference type="Proteomes" id="UP001283341">
    <property type="component" value="Unassembled WGS sequence"/>
</dbReference>
<keyword evidence="2" id="KW-1185">Reference proteome</keyword>
<reference evidence="1" key="2">
    <citation type="submission" date="2023-06" db="EMBL/GenBank/DDBJ databases">
        <authorList>
            <consortium name="Lawrence Berkeley National Laboratory"/>
            <person name="Haridas S."/>
            <person name="Hensen N."/>
            <person name="Bonometti L."/>
            <person name="Westerberg I."/>
            <person name="Brannstrom I.O."/>
            <person name="Guillou S."/>
            <person name="Cros-Aarteil S."/>
            <person name="Calhoun S."/>
            <person name="Kuo A."/>
            <person name="Mondo S."/>
            <person name="Pangilinan J."/>
            <person name="Riley R."/>
            <person name="Labutti K."/>
            <person name="Andreopoulos B."/>
            <person name="Lipzen A."/>
            <person name="Chen C."/>
            <person name="Yanf M."/>
            <person name="Daum C."/>
            <person name="Ng V."/>
            <person name="Clum A."/>
            <person name="Steindorff A."/>
            <person name="Ohm R."/>
            <person name="Martin F."/>
            <person name="Silar P."/>
            <person name="Natvig D."/>
            <person name="Lalanne C."/>
            <person name="Gautier V."/>
            <person name="Ament-Velasquez S.L."/>
            <person name="Kruys A."/>
            <person name="Hutchinson M.I."/>
            <person name="Powell A.J."/>
            <person name="Barry K."/>
            <person name="Miller A.N."/>
            <person name="Grigoriev I.V."/>
            <person name="Debuchy R."/>
            <person name="Gladieux P."/>
            <person name="Thoren M.H."/>
            <person name="Johannesson H."/>
        </authorList>
    </citation>
    <scope>NUCLEOTIDE SEQUENCE</scope>
    <source>
        <strain evidence="1">CBS 118394</strain>
    </source>
</reference>
<proteinExistence type="predicted"/>
<name>A0AAE0MG78_9PEZI</name>
<evidence type="ECO:0000313" key="1">
    <source>
        <dbReference type="EMBL" id="KAK3331397.1"/>
    </source>
</evidence>
<comment type="caution">
    <text evidence="1">The sequence shown here is derived from an EMBL/GenBank/DDBJ whole genome shotgun (WGS) entry which is preliminary data.</text>
</comment>
<dbReference type="AlphaFoldDB" id="A0AAE0MG78"/>
<organism evidence="1 2">
    <name type="scientific">Apodospora peruviana</name>
    <dbReference type="NCBI Taxonomy" id="516989"/>
    <lineage>
        <taxon>Eukaryota</taxon>
        <taxon>Fungi</taxon>
        <taxon>Dikarya</taxon>
        <taxon>Ascomycota</taxon>
        <taxon>Pezizomycotina</taxon>
        <taxon>Sordariomycetes</taxon>
        <taxon>Sordariomycetidae</taxon>
        <taxon>Sordariales</taxon>
        <taxon>Lasiosphaeriaceae</taxon>
        <taxon>Apodospora</taxon>
    </lineage>
</organism>
<sequence length="247" mass="27711">MESNPTDQTQESFILLPPNSNFIYQTQKGRPVAVYHIDRTLDSLTHTDSAIHFDRVGKDNDSTALFDKEVNRRTRLFNLVHPVNAAYRKDEIPGSYYMTASSSNVRPSPGNWALETPPRSTLGLGGGKFEFYWSAGSTESSSPLFNWDDTTARPLFTATSKPVLSLGRGGGCVLWHSFGKEIAREEKEALTLEEGSAATTGNNNVPCYKMTITLQNREWVDTLVALWVLRLWHDIAEDSGFKRRGQY</sequence>
<protein>
    <submittedName>
        <fullName evidence="1">Uncharacterized protein</fullName>
    </submittedName>
</protein>
<evidence type="ECO:0000313" key="2">
    <source>
        <dbReference type="Proteomes" id="UP001283341"/>
    </source>
</evidence>
<reference evidence="1" key="1">
    <citation type="journal article" date="2023" name="Mol. Phylogenet. Evol.">
        <title>Genome-scale phylogeny and comparative genomics of the fungal order Sordariales.</title>
        <authorList>
            <person name="Hensen N."/>
            <person name="Bonometti L."/>
            <person name="Westerberg I."/>
            <person name="Brannstrom I.O."/>
            <person name="Guillou S."/>
            <person name="Cros-Aarteil S."/>
            <person name="Calhoun S."/>
            <person name="Haridas S."/>
            <person name="Kuo A."/>
            <person name="Mondo S."/>
            <person name="Pangilinan J."/>
            <person name="Riley R."/>
            <person name="LaButti K."/>
            <person name="Andreopoulos B."/>
            <person name="Lipzen A."/>
            <person name="Chen C."/>
            <person name="Yan M."/>
            <person name="Daum C."/>
            <person name="Ng V."/>
            <person name="Clum A."/>
            <person name="Steindorff A."/>
            <person name="Ohm R.A."/>
            <person name="Martin F."/>
            <person name="Silar P."/>
            <person name="Natvig D.O."/>
            <person name="Lalanne C."/>
            <person name="Gautier V."/>
            <person name="Ament-Velasquez S.L."/>
            <person name="Kruys A."/>
            <person name="Hutchinson M.I."/>
            <person name="Powell A.J."/>
            <person name="Barry K."/>
            <person name="Miller A.N."/>
            <person name="Grigoriev I.V."/>
            <person name="Debuchy R."/>
            <person name="Gladieux P."/>
            <person name="Hiltunen Thoren M."/>
            <person name="Johannesson H."/>
        </authorList>
    </citation>
    <scope>NUCLEOTIDE SEQUENCE</scope>
    <source>
        <strain evidence="1">CBS 118394</strain>
    </source>
</reference>
<accession>A0AAE0MG78</accession>
<gene>
    <name evidence="1" type="ORF">B0H66DRAFT_546462</name>
</gene>